<evidence type="ECO:0000313" key="1">
    <source>
        <dbReference type="EMBL" id="CAK8673035.1"/>
    </source>
</evidence>
<evidence type="ECO:0000313" key="2">
    <source>
        <dbReference type="Proteomes" id="UP001642483"/>
    </source>
</evidence>
<dbReference type="SMART" id="SM00028">
    <property type="entry name" value="TPR"/>
    <property type="match status" value="2"/>
</dbReference>
<keyword evidence="2" id="KW-1185">Reference proteome</keyword>
<sequence>MEASEYFAHLDQCDEPWKEISRSTHFYDIGLCLYELDDYDAAINEAGKSLQHYIENYGSVYENCCCYSLLGRCHFMRDEYDEALTCFQTELDLRLQFVPSEKQDSDEDIKIGRSNI</sequence>
<comment type="caution">
    <text evidence="1">The sequence shown here is derived from an EMBL/GenBank/DDBJ whole genome shotgun (WGS) entry which is preliminary data.</text>
</comment>
<accession>A0ABP0F3M6</accession>
<dbReference type="EMBL" id="CAWYQH010000002">
    <property type="protein sequence ID" value="CAK8673035.1"/>
    <property type="molecule type" value="Genomic_DNA"/>
</dbReference>
<dbReference type="Gene3D" id="1.25.40.10">
    <property type="entry name" value="Tetratricopeptide repeat domain"/>
    <property type="match status" value="1"/>
</dbReference>
<dbReference type="SUPFAM" id="SSF48452">
    <property type="entry name" value="TPR-like"/>
    <property type="match status" value="1"/>
</dbReference>
<gene>
    <name evidence="1" type="ORF">CVLEPA_LOCUS2823</name>
</gene>
<evidence type="ECO:0008006" key="3">
    <source>
        <dbReference type="Google" id="ProtNLM"/>
    </source>
</evidence>
<protein>
    <recommendedName>
        <fullName evidence="3">Tetratricopeptide repeat protein</fullName>
    </recommendedName>
</protein>
<dbReference type="Proteomes" id="UP001642483">
    <property type="component" value="Unassembled WGS sequence"/>
</dbReference>
<dbReference type="InterPro" id="IPR011990">
    <property type="entry name" value="TPR-like_helical_dom_sf"/>
</dbReference>
<organism evidence="1 2">
    <name type="scientific">Clavelina lepadiformis</name>
    <name type="common">Light-bulb sea squirt</name>
    <name type="synonym">Ascidia lepadiformis</name>
    <dbReference type="NCBI Taxonomy" id="159417"/>
    <lineage>
        <taxon>Eukaryota</taxon>
        <taxon>Metazoa</taxon>
        <taxon>Chordata</taxon>
        <taxon>Tunicata</taxon>
        <taxon>Ascidiacea</taxon>
        <taxon>Aplousobranchia</taxon>
        <taxon>Clavelinidae</taxon>
        <taxon>Clavelina</taxon>
    </lineage>
</organism>
<reference evidence="1 2" key="1">
    <citation type="submission" date="2024-02" db="EMBL/GenBank/DDBJ databases">
        <authorList>
            <person name="Daric V."/>
            <person name="Darras S."/>
        </authorList>
    </citation>
    <scope>NUCLEOTIDE SEQUENCE [LARGE SCALE GENOMIC DNA]</scope>
</reference>
<name>A0ABP0F3M6_CLALP</name>
<dbReference type="Pfam" id="PF13424">
    <property type="entry name" value="TPR_12"/>
    <property type="match status" value="1"/>
</dbReference>
<dbReference type="InterPro" id="IPR019734">
    <property type="entry name" value="TPR_rpt"/>
</dbReference>
<proteinExistence type="predicted"/>